<protein>
    <recommendedName>
        <fullName evidence="3">Phorbol-ester/DAG-type domain-containing protein</fullName>
    </recommendedName>
</protein>
<evidence type="ECO:0000313" key="4">
    <source>
        <dbReference type="EMBL" id="EDV19498.1"/>
    </source>
</evidence>
<organism evidence="4 5">
    <name type="scientific">Trichoplax adhaerens</name>
    <name type="common">Trichoplax reptans</name>
    <dbReference type="NCBI Taxonomy" id="10228"/>
    <lineage>
        <taxon>Eukaryota</taxon>
        <taxon>Metazoa</taxon>
        <taxon>Placozoa</taxon>
        <taxon>Uniplacotomia</taxon>
        <taxon>Trichoplacea</taxon>
        <taxon>Trichoplacidae</taxon>
        <taxon>Trichoplax</taxon>
    </lineage>
</organism>
<dbReference type="EMBL" id="DS985272">
    <property type="protein sequence ID" value="EDV19498.1"/>
    <property type="molecule type" value="Genomic_DNA"/>
</dbReference>
<feature type="non-terminal residue" evidence="4">
    <location>
        <position position="1"/>
    </location>
</feature>
<dbReference type="GO" id="GO:0005737">
    <property type="term" value="C:cytoplasm"/>
    <property type="evidence" value="ECO:0007669"/>
    <property type="project" value="UniProtKB-SubCell"/>
</dbReference>
<dbReference type="PANTHER" id="PTHR22968:SF14">
    <property type="entry name" value="PROTEIN KINASE C"/>
    <property type="match status" value="1"/>
</dbReference>
<dbReference type="KEGG" id="tad:TRIADDRAFT_6832"/>
<reference evidence="4 5" key="1">
    <citation type="journal article" date="2008" name="Nature">
        <title>The Trichoplax genome and the nature of placozoans.</title>
        <authorList>
            <person name="Srivastava M."/>
            <person name="Begovic E."/>
            <person name="Chapman J."/>
            <person name="Putnam N.H."/>
            <person name="Hellsten U."/>
            <person name="Kawashima T."/>
            <person name="Kuo A."/>
            <person name="Mitros T."/>
            <person name="Salamov A."/>
            <person name="Carpenter M.L."/>
            <person name="Signorovitch A.Y."/>
            <person name="Moreno M.A."/>
            <person name="Kamm K."/>
            <person name="Grimwood J."/>
            <person name="Schmutz J."/>
            <person name="Shapiro H."/>
            <person name="Grigoriev I.V."/>
            <person name="Buss L.W."/>
            <person name="Schierwater B."/>
            <person name="Dellaporta S.L."/>
            <person name="Rokhsar D.S."/>
        </authorList>
    </citation>
    <scope>NUCLEOTIDE SEQUENCE [LARGE SCALE GENOMIC DNA]</scope>
    <source>
        <strain evidence="4 5">Grell-BS-1999</strain>
    </source>
</reference>
<dbReference type="PhylomeDB" id="B3SCQ9"/>
<dbReference type="InterPro" id="IPR020454">
    <property type="entry name" value="DAG/PE-bd"/>
</dbReference>
<dbReference type="eggNOG" id="KOG0694">
    <property type="taxonomic scope" value="Eukaryota"/>
</dbReference>
<evidence type="ECO:0000256" key="1">
    <source>
        <dbReference type="ARBA" id="ARBA00022723"/>
    </source>
</evidence>
<feature type="non-terminal residue" evidence="4">
    <location>
        <position position="129"/>
    </location>
</feature>
<dbReference type="GO" id="GO:0016020">
    <property type="term" value="C:membrane"/>
    <property type="evidence" value="ECO:0007669"/>
    <property type="project" value="UniProtKB-SubCell"/>
</dbReference>
<dbReference type="InParanoid" id="B3SCQ9"/>
<dbReference type="PRINTS" id="PR00008">
    <property type="entry name" value="DAGPEDOMAIN"/>
</dbReference>
<dbReference type="AlphaFoldDB" id="B3SCQ9"/>
<dbReference type="PANTHER" id="PTHR22968">
    <property type="entry name" value="PROTEIN KINASE C, MU"/>
    <property type="match status" value="1"/>
</dbReference>
<dbReference type="RefSeq" id="XP_002118015.1">
    <property type="nucleotide sequence ID" value="XM_002117979.1"/>
</dbReference>
<proteinExistence type="predicted"/>
<dbReference type="GO" id="GO:0008270">
    <property type="term" value="F:zinc ion binding"/>
    <property type="evidence" value="ECO:0007669"/>
    <property type="project" value="UniProtKB-KW"/>
</dbReference>
<dbReference type="SUPFAM" id="SSF57889">
    <property type="entry name" value="Cysteine-rich domain"/>
    <property type="match status" value="2"/>
</dbReference>
<evidence type="ECO:0000259" key="3">
    <source>
        <dbReference type="PROSITE" id="PS50081"/>
    </source>
</evidence>
<dbReference type="HOGENOM" id="CLU_119694_1_1_1"/>
<sequence length="129" mass="14640">RIHEISGHQFVATFFRQPTFCAHCDGFIWGAIKRQGYQCQSCRIVVHKRCHQQTVTKCASNSAEAEDSTAVVDIDISHNFTTHNYKSPAFCTHCGSLLYGLYHQGKKCKECKRNVHTRCARYAPKDCGI</sequence>
<dbReference type="InterPro" id="IPR002219">
    <property type="entry name" value="PKC_DAG/PE"/>
</dbReference>
<dbReference type="Gene3D" id="3.30.60.20">
    <property type="match status" value="2"/>
</dbReference>
<dbReference type="CTD" id="6759228"/>
<name>B3SCQ9_TRIAD</name>
<keyword evidence="2" id="KW-0862">Zinc</keyword>
<feature type="domain" description="Phorbol-ester/DAG-type" evidence="3">
    <location>
        <begin position="7"/>
        <end position="58"/>
    </location>
</feature>
<gene>
    <name evidence="4" type="ORF">TRIADDRAFT_6832</name>
</gene>
<dbReference type="OrthoDB" id="63267at2759"/>
<dbReference type="SMART" id="SM00109">
    <property type="entry name" value="C1"/>
    <property type="match status" value="2"/>
</dbReference>
<dbReference type="PROSITE" id="PS00479">
    <property type="entry name" value="ZF_DAG_PE_1"/>
    <property type="match status" value="1"/>
</dbReference>
<dbReference type="Proteomes" id="UP000009022">
    <property type="component" value="Unassembled WGS sequence"/>
</dbReference>
<feature type="domain" description="Phorbol-ester/DAG-type" evidence="3">
    <location>
        <begin position="77"/>
        <end position="127"/>
    </location>
</feature>
<evidence type="ECO:0000313" key="5">
    <source>
        <dbReference type="Proteomes" id="UP000009022"/>
    </source>
</evidence>
<keyword evidence="5" id="KW-1185">Reference proteome</keyword>
<dbReference type="OMA" id="CESCDAN"/>
<dbReference type="GO" id="GO:0004674">
    <property type="term" value="F:protein serine/threonine kinase activity"/>
    <property type="evidence" value="ECO:0007669"/>
    <property type="project" value="UniProtKB-KW"/>
</dbReference>
<dbReference type="InterPro" id="IPR046349">
    <property type="entry name" value="C1-like_sf"/>
</dbReference>
<dbReference type="STRING" id="10228.B3SCQ9"/>
<dbReference type="Pfam" id="PF00130">
    <property type="entry name" value="C1_1"/>
    <property type="match status" value="2"/>
</dbReference>
<dbReference type="PROSITE" id="PS50081">
    <property type="entry name" value="ZF_DAG_PE_2"/>
    <property type="match status" value="2"/>
</dbReference>
<keyword evidence="1" id="KW-0479">Metal-binding</keyword>
<accession>B3SCQ9</accession>
<dbReference type="GeneID" id="6759228"/>
<evidence type="ECO:0000256" key="2">
    <source>
        <dbReference type="ARBA" id="ARBA00022833"/>
    </source>
</evidence>